<evidence type="ECO:0000313" key="2">
    <source>
        <dbReference type="EMBL" id="NRF69108.1"/>
    </source>
</evidence>
<feature type="compositionally biased region" description="Gly residues" evidence="1">
    <location>
        <begin position="259"/>
        <end position="284"/>
    </location>
</feature>
<sequence length="806" mass="86687">MTLTAPARLPAALESAVQRVRMAARSAAERTVDSLGLAALSSNNVFHRDGLLGAQFELNRKLAIFALTFNETLDQRVAREAGMLNTQGGAPQTNWDALSLVTDHEVEIQVSADRFALEISHACEWEIRELDAYMGTLLKFGRADHERNPLRAEVIGQAMIRAVEAVAERPETRKVLGAEIGRSLANLMRPTYAEIVADLRAAGIKPVGLQVRQTPHDAAGRATTGPGSLHGELHDSRAHELSASGRLSARGPAGFAPSTGGGGFPRGAFGSGGGGHGGAGGRGTPMGRVDAEMMSLLRRLSFSTATADSGSSGVSGFGSGPAGGSGFDGGGAASGLGMLMAPNLIVAHREELRQAATGALDHMVIDVIASLFDQILSDPKVPPQMARQIARLQLPVLRAALGDPSFFSSRKHPVRRFINRIASLGTAVDDFDGESGRALLARVRELVQEVVEGDFDQMELYEHKLNALEAFIAEQAKAEVHAQGAADELLGKKEEQLRVQQRFAQQLDGALQPLPVPDFLREFLGRTWSRVIAQAEQSDGGDSVLARRMREVGRELVMSVQPKGVPAQRQAFLKLLPQLMKDLNAGLDRMRCPEPVRRDFFAKLLPAHAESLKGQALSTLEHNLLAKQVDGALATPLPKGNELPPVNITALPVLNDVVSSADFSAAEASAVGLVDESAVDWNGAVDIDLGAEPELTTVDLDIAGLPVPESVEPMRGKTLADHVQIGFAYQMHIEDAWQKVKLQHVSAARTFFVFSHGAKQRKTVSMTYRMLSRMCETGRMRAFESAYLLERATARARRQLAQLKPN</sequence>
<feature type="compositionally biased region" description="Basic and acidic residues" evidence="1">
    <location>
        <begin position="231"/>
        <end position="240"/>
    </location>
</feature>
<dbReference type="Proteomes" id="UP000737171">
    <property type="component" value="Unassembled WGS sequence"/>
</dbReference>
<name>A0ABX2EKF0_9BURK</name>
<evidence type="ECO:0000313" key="3">
    <source>
        <dbReference type="Proteomes" id="UP000737171"/>
    </source>
</evidence>
<accession>A0ABX2EKF0</accession>
<dbReference type="EMBL" id="JABRWJ010000005">
    <property type="protein sequence ID" value="NRF69108.1"/>
    <property type="molecule type" value="Genomic_DNA"/>
</dbReference>
<feature type="region of interest" description="Disordered" evidence="1">
    <location>
        <begin position="214"/>
        <end position="287"/>
    </location>
</feature>
<comment type="caution">
    <text evidence="2">The sequence shown here is derived from an EMBL/GenBank/DDBJ whole genome shotgun (WGS) entry which is preliminary data.</text>
</comment>
<proteinExistence type="predicted"/>
<dbReference type="Pfam" id="PF07793">
    <property type="entry name" value="DUF1631"/>
    <property type="match status" value="1"/>
</dbReference>
<dbReference type="RefSeq" id="WP_173125430.1">
    <property type="nucleotide sequence ID" value="NZ_JABRWJ010000005.1"/>
</dbReference>
<reference evidence="2 3" key="1">
    <citation type="submission" date="2020-05" db="EMBL/GenBank/DDBJ databases">
        <title>Aquincola sp. isolate from soil.</title>
        <authorList>
            <person name="Han J."/>
            <person name="Kim D.-U."/>
        </authorList>
    </citation>
    <scope>NUCLEOTIDE SEQUENCE [LARGE SCALE GENOMIC DNA]</scope>
    <source>
        <strain evidence="2 3">S2</strain>
    </source>
</reference>
<dbReference type="InterPro" id="IPR012434">
    <property type="entry name" value="DUF1631"/>
</dbReference>
<evidence type="ECO:0000256" key="1">
    <source>
        <dbReference type="SAM" id="MobiDB-lite"/>
    </source>
</evidence>
<organism evidence="2 3">
    <name type="scientific">Pseudaquabacterium terrae</name>
    <dbReference type="NCBI Taxonomy" id="2732868"/>
    <lineage>
        <taxon>Bacteria</taxon>
        <taxon>Pseudomonadati</taxon>
        <taxon>Pseudomonadota</taxon>
        <taxon>Betaproteobacteria</taxon>
        <taxon>Burkholderiales</taxon>
        <taxon>Sphaerotilaceae</taxon>
        <taxon>Pseudaquabacterium</taxon>
    </lineage>
</organism>
<gene>
    <name evidence="2" type="ORF">HLB44_19110</name>
</gene>
<keyword evidence="3" id="KW-1185">Reference proteome</keyword>
<protein>
    <submittedName>
        <fullName evidence="2">DUF1631 family protein</fullName>
    </submittedName>
</protein>